<dbReference type="EMBL" id="PGTZ01000006">
    <property type="protein sequence ID" value="PJI95169.1"/>
    <property type="molecule type" value="Genomic_DNA"/>
</dbReference>
<dbReference type="PANTHER" id="PTHR10612">
    <property type="entry name" value="APOLIPOPROTEIN D"/>
    <property type="match status" value="1"/>
</dbReference>
<dbReference type="InterPro" id="IPR022271">
    <property type="entry name" value="Lipocalin_ApoD"/>
</dbReference>
<dbReference type="Pfam" id="PF08212">
    <property type="entry name" value="Lipocalin_2"/>
    <property type="match status" value="1"/>
</dbReference>
<dbReference type="InterPro" id="IPR012674">
    <property type="entry name" value="Calycin"/>
</dbReference>
<comment type="similarity">
    <text evidence="1 2">Belongs to the calycin superfamily. Lipocalin family.</text>
</comment>
<keyword evidence="2" id="KW-0732">Signal</keyword>
<feature type="chain" id="PRO_5039776403" evidence="2">
    <location>
        <begin position="27"/>
        <end position="218"/>
    </location>
</feature>
<dbReference type="AlphaFoldDB" id="A0A2M8WW67"/>
<dbReference type="InterPro" id="IPR000566">
    <property type="entry name" value="Lipocln_cytosolic_FA-bd_dom"/>
</dbReference>
<accession>A0A2M8WW67</accession>
<keyword evidence="5" id="KW-1185">Reference proteome</keyword>
<dbReference type="PANTHER" id="PTHR10612:SF34">
    <property type="entry name" value="APOLIPOPROTEIN D"/>
    <property type="match status" value="1"/>
</dbReference>
<dbReference type="RefSeq" id="WP_100349077.1">
    <property type="nucleotide sequence ID" value="NZ_PGTZ01000006.1"/>
</dbReference>
<dbReference type="SUPFAM" id="SSF50814">
    <property type="entry name" value="Lipocalins"/>
    <property type="match status" value="1"/>
</dbReference>
<name>A0A2M8WW67_9MICO</name>
<reference evidence="4 5" key="1">
    <citation type="submission" date="2017-11" db="EMBL/GenBank/DDBJ databases">
        <title>Genomic Encyclopedia of Archaeal and Bacterial Type Strains, Phase II (KMG-II): From Individual Species to Whole Genera.</title>
        <authorList>
            <person name="Goeker M."/>
        </authorList>
    </citation>
    <scope>NUCLEOTIDE SEQUENCE [LARGE SCALE GENOMIC DNA]</scope>
    <source>
        <strain evidence="4 5">DSM 22413</strain>
    </source>
</reference>
<feature type="signal peptide" evidence="2">
    <location>
        <begin position="1"/>
        <end position="26"/>
    </location>
</feature>
<dbReference type="PIRSF" id="PIRSF036893">
    <property type="entry name" value="Lipocalin_ApoD"/>
    <property type="match status" value="1"/>
</dbReference>
<dbReference type="Proteomes" id="UP000231586">
    <property type="component" value="Unassembled WGS sequence"/>
</dbReference>
<dbReference type="CDD" id="cd19438">
    <property type="entry name" value="lipocalin_Blc-like"/>
    <property type="match status" value="1"/>
</dbReference>
<dbReference type="InterPro" id="IPR047202">
    <property type="entry name" value="Lipocalin_Blc-like_dom"/>
</dbReference>
<proteinExistence type="inferred from homology"/>
<gene>
    <name evidence="4" type="ORF">CLV34_1025</name>
</gene>
<evidence type="ECO:0000313" key="5">
    <source>
        <dbReference type="Proteomes" id="UP000231586"/>
    </source>
</evidence>
<keyword evidence="4" id="KW-0449">Lipoprotein</keyword>
<evidence type="ECO:0000256" key="1">
    <source>
        <dbReference type="ARBA" id="ARBA00006889"/>
    </source>
</evidence>
<organism evidence="4 5">
    <name type="scientific">Luteimicrobium subarcticum</name>
    <dbReference type="NCBI Taxonomy" id="620910"/>
    <lineage>
        <taxon>Bacteria</taxon>
        <taxon>Bacillati</taxon>
        <taxon>Actinomycetota</taxon>
        <taxon>Actinomycetes</taxon>
        <taxon>Micrococcales</taxon>
        <taxon>Luteimicrobium</taxon>
    </lineage>
</organism>
<evidence type="ECO:0000259" key="3">
    <source>
        <dbReference type="Pfam" id="PF08212"/>
    </source>
</evidence>
<dbReference type="GO" id="GO:0006950">
    <property type="term" value="P:response to stress"/>
    <property type="evidence" value="ECO:0007669"/>
    <property type="project" value="UniProtKB-ARBA"/>
</dbReference>
<dbReference type="OrthoDB" id="594739at2"/>
<evidence type="ECO:0000313" key="4">
    <source>
        <dbReference type="EMBL" id="PJI95169.1"/>
    </source>
</evidence>
<dbReference type="Gene3D" id="2.40.128.20">
    <property type="match status" value="1"/>
</dbReference>
<comment type="caution">
    <text evidence="4">The sequence shown here is derived from an EMBL/GenBank/DDBJ whole genome shotgun (WGS) entry which is preliminary data.</text>
</comment>
<sequence length="218" mass="21989">MTRSTTTRICATLGALGLAATAAVGAATTASASTGTAAAAPAQAAVAAATSGDVVGIPSLDVSRYLGSWYQYAAVPAVYELQCAKDAKAQYSLTSPTTVKVVNTCSTWLGRTSSVTGEAKVLNAPASSELNVSFLKIGGSWLHFGGANYVVVGVGSSYDWAVVGDPSHASGFVLSRTPNLTADQLTQVRATVVGAGYDLSSFRLTPQTGGQSSRGTLG</sequence>
<protein>
    <submittedName>
        <fullName evidence="4">Apolipoprotein D and lipocalin family protein</fullName>
    </submittedName>
</protein>
<feature type="domain" description="Lipocalin/cytosolic fatty-acid binding" evidence="3">
    <location>
        <begin position="60"/>
        <end position="207"/>
    </location>
</feature>
<evidence type="ECO:0000256" key="2">
    <source>
        <dbReference type="PIRNR" id="PIRNR036893"/>
    </source>
</evidence>